<proteinExistence type="predicted"/>
<feature type="region of interest" description="Disordered" evidence="9">
    <location>
        <begin position="417"/>
        <end position="440"/>
    </location>
</feature>
<feature type="region of interest" description="Disordered" evidence="9">
    <location>
        <begin position="360"/>
        <end position="388"/>
    </location>
</feature>
<accession>M4TBB4</accession>
<organism evidence="11">
    <name type="scientific">Trypanosoma brucei</name>
    <dbReference type="NCBI Taxonomy" id="5691"/>
    <lineage>
        <taxon>Eukaryota</taxon>
        <taxon>Discoba</taxon>
        <taxon>Euglenozoa</taxon>
        <taxon>Kinetoplastea</taxon>
        <taxon>Metakinetoplastina</taxon>
        <taxon>Trypanosomatida</taxon>
        <taxon>Trypanosomatidae</taxon>
        <taxon>Trypanosoma</taxon>
    </lineage>
</organism>
<evidence type="ECO:0000256" key="5">
    <source>
        <dbReference type="ARBA" id="ARBA00022729"/>
    </source>
</evidence>
<reference evidence="11" key="1">
    <citation type="submission" date="2013-02" db="EMBL/GenBank/DDBJ databases">
        <authorList>
            <person name="Cross G.A.M."/>
            <person name="Kim H.-S."/>
            <person name="Wickstead B."/>
        </authorList>
    </citation>
    <scope>NUCLEOTIDE SEQUENCE</scope>
    <source>
        <strain evidence="11">Lister 427</strain>
    </source>
</reference>
<evidence type="ECO:0000256" key="6">
    <source>
        <dbReference type="ARBA" id="ARBA00023136"/>
    </source>
</evidence>
<evidence type="ECO:0000256" key="8">
    <source>
        <dbReference type="ARBA" id="ARBA00023288"/>
    </source>
</evidence>
<comment type="function">
    <text evidence="1">VSG forms a coat on the surface of the parasite. The trypanosome evades the immune response of the host by expressing a series of antigenically distinct VSGs from an estimated 1000 VSG genes.</text>
</comment>
<dbReference type="VEuPathDB" id="TriTrypDB:Tb1125.Tb10.v4.0189"/>
<evidence type="ECO:0000256" key="2">
    <source>
        <dbReference type="ARBA" id="ARBA00004609"/>
    </source>
</evidence>
<keyword evidence="6" id="KW-0472">Membrane</keyword>
<dbReference type="Pfam" id="PF13206">
    <property type="entry name" value="VSG_B"/>
    <property type="match status" value="1"/>
</dbReference>
<dbReference type="VEuPathDB" id="TriTrypDB:Tb427_000151800"/>
<dbReference type="VEuPathDB" id="TriTrypDB:Tb11.v5.0316"/>
<feature type="domain" description="Trypanosome variant surface glycoprotein B-type N-terminal" evidence="10">
    <location>
        <begin position="4"/>
        <end position="347"/>
    </location>
</feature>
<keyword evidence="4" id="KW-0336">GPI-anchor</keyword>
<evidence type="ECO:0000259" key="10">
    <source>
        <dbReference type="Pfam" id="PF13206"/>
    </source>
</evidence>
<dbReference type="GO" id="GO:0005886">
    <property type="term" value="C:plasma membrane"/>
    <property type="evidence" value="ECO:0007669"/>
    <property type="project" value="UniProtKB-SubCell"/>
</dbReference>
<keyword evidence="5" id="KW-0732">Signal</keyword>
<comment type="subcellular location">
    <subcellularLocation>
        <location evidence="2">Cell membrane</location>
        <topology evidence="2">Lipid-anchor</topology>
        <topology evidence="2">GPI-anchor</topology>
    </subcellularLocation>
</comment>
<evidence type="ECO:0000256" key="9">
    <source>
        <dbReference type="SAM" id="MobiDB-lite"/>
    </source>
</evidence>
<keyword evidence="3" id="KW-1003">Cell membrane</keyword>
<keyword evidence="8" id="KW-0449">Lipoprotein</keyword>
<dbReference type="AlphaFoldDB" id="M4TBB4"/>
<name>M4TBB4_9TRYP</name>
<dbReference type="InterPro" id="IPR025932">
    <property type="entry name" value="Trypano_VSG_B_N_dom"/>
</dbReference>
<dbReference type="GO" id="GO:0098552">
    <property type="term" value="C:side of membrane"/>
    <property type="evidence" value="ECO:0007669"/>
    <property type="project" value="UniProtKB-KW"/>
</dbReference>
<dbReference type="EMBL" id="KC612794">
    <property type="protein sequence ID" value="AGH60225.1"/>
    <property type="molecule type" value="Genomic_DNA"/>
</dbReference>
<reference evidence="11" key="2">
    <citation type="journal article" date="2014" name="Mol. Biochem. Parasitol.">
        <title>Capturing the variant surface glycoprotein repertoire (the VSGnome) of Trypanosoma brucei Lister 427.</title>
        <authorList>
            <person name="Cross G.A."/>
            <person name="Kim H.S."/>
            <person name="Wickstead B."/>
        </authorList>
    </citation>
    <scope>NUCLEOTIDE SEQUENCE</scope>
    <source>
        <strain evidence="11">Lister 427</strain>
    </source>
</reference>
<sequence>MTDNSKAAATKGDSAVGYLVLCSAWAAAKKASTAKLPALPTTTAFDEIQQFNISLVTEEWKLLIDGTPDKKGWDAIKATVKQKASEVDWSKEWPGWKAARKATADQAEQWRKNNPRGLTDSYIPELRGLINATATAAAALSAELKRPTTTGSKPIEQKIQELGKQAICGASGNNVYTGVFCKDTTGTSDNTKSVTCAKANNGKSIGLDIVCMCTGKGANHCASGASGYAAGQGSIQGGAIKAFTDQCTKAAEKSDLPTTINEAVTAARAAITWDNGGGAGDLRIIGKAAGNSCEAASDWCIDYSDYYEKGKGFDQIPWVKHLLEIAKLYKEYTKHLAEKAVIKSQLEALRDRVRIEYTRARPEKKLLPTQAQGKTTPTAESSSKENVCDKHHARKDNCTKAQCNYDANVSDVIKCRSKEGSETPATETGDGAAGVATTDK</sequence>
<evidence type="ECO:0000313" key="11">
    <source>
        <dbReference type="EMBL" id="AGH60225.1"/>
    </source>
</evidence>
<evidence type="ECO:0000256" key="1">
    <source>
        <dbReference type="ARBA" id="ARBA00002523"/>
    </source>
</evidence>
<keyword evidence="7" id="KW-0325">Glycoprotein</keyword>
<protein>
    <submittedName>
        <fullName evidence="11">Variant surface glycoprotein 1291</fullName>
    </submittedName>
</protein>
<feature type="compositionally biased region" description="Polar residues" evidence="9">
    <location>
        <begin position="369"/>
        <end position="381"/>
    </location>
</feature>
<evidence type="ECO:0000256" key="7">
    <source>
        <dbReference type="ARBA" id="ARBA00023180"/>
    </source>
</evidence>
<evidence type="ECO:0000256" key="3">
    <source>
        <dbReference type="ARBA" id="ARBA00022475"/>
    </source>
</evidence>
<evidence type="ECO:0000256" key="4">
    <source>
        <dbReference type="ARBA" id="ARBA00022622"/>
    </source>
</evidence>